<keyword evidence="2" id="KW-1185">Reference proteome</keyword>
<dbReference type="Ensembl" id="ENSNMLT00000025572.1">
    <property type="protein sequence ID" value="ENSNMLP00000022835.1"/>
    <property type="gene ID" value="ENSNMLG00000014736.1"/>
</dbReference>
<dbReference type="PANTHER" id="PTHR34034:SF2">
    <property type="entry name" value="PROTEIN FAM180A"/>
    <property type="match status" value="1"/>
</dbReference>
<dbReference type="InterPro" id="IPR029170">
    <property type="entry name" value="FAM180"/>
</dbReference>
<reference evidence="1" key="1">
    <citation type="submission" date="2025-08" db="UniProtKB">
        <authorList>
            <consortium name="Ensembl"/>
        </authorList>
    </citation>
    <scope>IDENTIFICATION</scope>
</reference>
<reference evidence="1" key="2">
    <citation type="submission" date="2025-09" db="UniProtKB">
        <authorList>
            <consortium name="Ensembl"/>
        </authorList>
    </citation>
    <scope>IDENTIFICATION</scope>
</reference>
<evidence type="ECO:0000313" key="1">
    <source>
        <dbReference type="Ensembl" id="ENSNMLP00000022835.1"/>
    </source>
</evidence>
<evidence type="ECO:0000313" key="2">
    <source>
        <dbReference type="Proteomes" id="UP000694523"/>
    </source>
</evidence>
<dbReference type="AlphaFoldDB" id="A0A8C6TK97"/>
<dbReference type="AntiFam" id="ANF00067">
    <property type="entry name" value="Translation of non-protein-coding upstream region of an enzyme"/>
</dbReference>
<dbReference type="Pfam" id="PF15173">
    <property type="entry name" value="FAM180"/>
    <property type="match status" value="1"/>
</dbReference>
<accession>A0A8C6TK97</accession>
<dbReference type="Proteomes" id="UP000694523">
    <property type="component" value="Unplaced"/>
</dbReference>
<name>A0A8C6TK97_9GOBI</name>
<protein>
    <submittedName>
        <fullName evidence="1">Uncharacterized protein</fullName>
    </submittedName>
</protein>
<organism evidence="1 2">
    <name type="scientific">Neogobius melanostomus</name>
    <name type="common">round goby</name>
    <dbReference type="NCBI Taxonomy" id="47308"/>
    <lineage>
        <taxon>Eukaryota</taxon>
        <taxon>Metazoa</taxon>
        <taxon>Chordata</taxon>
        <taxon>Craniata</taxon>
        <taxon>Vertebrata</taxon>
        <taxon>Euteleostomi</taxon>
        <taxon>Actinopterygii</taxon>
        <taxon>Neopterygii</taxon>
        <taxon>Teleostei</taxon>
        <taxon>Neoteleostei</taxon>
        <taxon>Acanthomorphata</taxon>
        <taxon>Gobiaria</taxon>
        <taxon>Gobiiformes</taxon>
        <taxon>Gobioidei</taxon>
        <taxon>Gobiidae</taxon>
        <taxon>Benthophilinae</taxon>
        <taxon>Neogobiini</taxon>
        <taxon>Neogobius</taxon>
    </lineage>
</organism>
<dbReference type="PANTHER" id="PTHR34034">
    <property type="entry name" value="PROTEIN FAM180A-RELATED"/>
    <property type="match status" value="1"/>
</dbReference>
<proteinExistence type="predicted"/>
<sequence>VELPVGLIKRETYSLLNPTFQCSQKDVDLLFEILLAGTQLEKQDHQLLIPDEELASLRQVKTLRVICEDVLPKTLPEARRLVAQLSQQRVPLCWEDYERTVLTLVKITWGNLLIQLFKYEGCAPPEANCY</sequence>